<comment type="similarity">
    <text evidence="1">Belongs to the aldehyde dehydrogenase family.</text>
</comment>
<feature type="domain" description="Aldehyde dehydrogenase" evidence="3">
    <location>
        <begin position="15"/>
        <end position="439"/>
    </location>
</feature>
<evidence type="ECO:0000313" key="4">
    <source>
        <dbReference type="EMBL" id="SOE00536.1"/>
    </source>
</evidence>
<dbReference type="InterPro" id="IPR016161">
    <property type="entry name" value="Ald_DH/histidinol_DH"/>
</dbReference>
<dbReference type="OrthoDB" id="9812625at2"/>
<dbReference type="RefSeq" id="WP_097281256.1">
    <property type="nucleotide sequence ID" value="NZ_OCNJ01000013.1"/>
</dbReference>
<reference evidence="4 5" key="1">
    <citation type="submission" date="2017-09" db="EMBL/GenBank/DDBJ databases">
        <authorList>
            <person name="Ehlers B."/>
            <person name="Leendertz F.H."/>
        </authorList>
    </citation>
    <scope>NUCLEOTIDE SEQUENCE [LARGE SCALE GENOMIC DNA]</scope>
    <source>
        <strain evidence="4 5">USBA 140</strain>
    </source>
</reference>
<evidence type="ECO:0000259" key="3">
    <source>
        <dbReference type="Pfam" id="PF00171"/>
    </source>
</evidence>
<name>A0A286GZA4_9PROT</name>
<dbReference type="InterPro" id="IPR016162">
    <property type="entry name" value="Ald_DH_N"/>
</dbReference>
<dbReference type="Pfam" id="PF00171">
    <property type="entry name" value="Aldedh"/>
    <property type="match status" value="1"/>
</dbReference>
<sequence length="478" mass="50034">MPDDESRSALAVSPVAEVARRLAVARGAQATWAVEPVKARLRVVRRLRRLIAREAEDLAALVHTYAGRAPAETLAAEILPLVAACRFLEGEAEALLAPRRLGAEGRPRWLAGVTAEVRRDALGVVLVIAPGNYPLMLPGIQMIQALAAGNAVAVKPPPQGSVALLRLAALLDKAGLPDGLVQVLGEGVAEAEAAIAAGVDKVVLTGSVETGRAVLRRLAEAVVPATMELSGSDAVIVLPGADLDLVARSVAYGLRLNAGATCIAPRRIVVPRDQAAELEARLLARLAEVPPAAVPLRVRRQAATLVRAAVEQGARLATPPFDPAEGAMAPVLVADAHPSMELLQSDVFAPVTTLVAVADAEAALRVAHEGPYGLGASVFGPRKAAEAVAARLRVGSVTVNDLIVPTADPRLPFGGRGWSGFGATRGPEGLLEMTRPKAISVRRGRFRPHLRPPRDGDARLFALYLRLAHGGWRGLLGR</sequence>
<dbReference type="InterPro" id="IPR016163">
    <property type="entry name" value="Ald_DH_C"/>
</dbReference>
<keyword evidence="5" id="KW-1185">Reference proteome</keyword>
<dbReference type="Gene3D" id="3.40.605.10">
    <property type="entry name" value="Aldehyde Dehydrogenase, Chain A, domain 1"/>
    <property type="match status" value="1"/>
</dbReference>
<dbReference type="AlphaFoldDB" id="A0A286GZA4"/>
<evidence type="ECO:0000313" key="5">
    <source>
        <dbReference type="Proteomes" id="UP000219621"/>
    </source>
</evidence>
<dbReference type="Proteomes" id="UP000219621">
    <property type="component" value="Unassembled WGS sequence"/>
</dbReference>
<keyword evidence="2" id="KW-0560">Oxidoreductase</keyword>
<dbReference type="GO" id="GO:0016620">
    <property type="term" value="F:oxidoreductase activity, acting on the aldehyde or oxo group of donors, NAD or NADP as acceptor"/>
    <property type="evidence" value="ECO:0007669"/>
    <property type="project" value="InterPro"/>
</dbReference>
<evidence type="ECO:0000256" key="2">
    <source>
        <dbReference type="ARBA" id="ARBA00023002"/>
    </source>
</evidence>
<dbReference type="PANTHER" id="PTHR42804">
    <property type="entry name" value="ALDEHYDE DEHYDROGENASE"/>
    <property type="match status" value="1"/>
</dbReference>
<organism evidence="4 5">
    <name type="scientific">Caenispirillum bisanense</name>
    <dbReference type="NCBI Taxonomy" id="414052"/>
    <lineage>
        <taxon>Bacteria</taxon>
        <taxon>Pseudomonadati</taxon>
        <taxon>Pseudomonadota</taxon>
        <taxon>Alphaproteobacteria</taxon>
        <taxon>Rhodospirillales</taxon>
        <taxon>Novispirillaceae</taxon>
        <taxon>Caenispirillum</taxon>
    </lineage>
</organism>
<dbReference type="InterPro" id="IPR015590">
    <property type="entry name" value="Aldehyde_DH_dom"/>
</dbReference>
<proteinExistence type="inferred from homology"/>
<dbReference type="SUPFAM" id="SSF53720">
    <property type="entry name" value="ALDH-like"/>
    <property type="match status" value="1"/>
</dbReference>
<gene>
    <name evidence="4" type="ORF">SAMN05421508_11324</name>
</gene>
<dbReference type="PANTHER" id="PTHR42804:SF1">
    <property type="entry name" value="ALDEHYDE DEHYDROGENASE-RELATED"/>
    <property type="match status" value="1"/>
</dbReference>
<dbReference type="EMBL" id="OCNJ01000013">
    <property type="protein sequence ID" value="SOE00536.1"/>
    <property type="molecule type" value="Genomic_DNA"/>
</dbReference>
<dbReference type="Gene3D" id="3.40.309.10">
    <property type="entry name" value="Aldehyde Dehydrogenase, Chain A, domain 2"/>
    <property type="match status" value="1"/>
</dbReference>
<evidence type="ECO:0000256" key="1">
    <source>
        <dbReference type="ARBA" id="ARBA00009986"/>
    </source>
</evidence>
<accession>A0A286GZA4</accession>
<protein>
    <submittedName>
        <fullName evidence="4">Acyl-CoA reductase</fullName>
    </submittedName>
</protein>